<dbReference type="Proteomes" id="UP000729290">
    <property type="component" value="Unassembled WGS sequence"/>
</dbReference>
<dbReference type="InterPro" id="IPR007359">
    <property type="entry name" value="SigmaE_reg_RseC_MucC"/>
</dbReference>
<accession>A0ABS2GBY9</accession>
<reference evidence="2 3" key="1">
    <citation type="journal article" date="2021" name="Sci. Rep.">
        <title>The distribution of antibiotic resistance genes in chicken gut microbiota commensals.</title>
        <authorList>
            <person name="Juricova H."/>
            <person name="Matiasovicova J."/>
            <person name="Kubasova T."/>
            <person name="Cejkova D."/>
            <person name="Rychlik I."/>
        </authorList>
    </citation>
    <scope>NUCLEOTIDE SEQUENCE [LARGE SCALE GENOMIC DNA]</scope>
    <source>
        <strain evidence="2 3">An431b</strain>
    </source>
</reference>
<dbReference type="PIRSF" id="PIRSF004923">
    <property type="entry name" value="RseC"/>
    <property type="match status" value="1"/>
</dbReference>
<keyword evidence="1" id="KW-0812">Transmembrane</keyword>
<dbReference type="EMBL" id="JACSNV010000019">
    <property type="protein sequence ID" value="MBM6878692.1"/>
    <property type="molecule type" value="Genomic_DNA"/>
</dbReference>
<dbReference type="RefSeq" id="WP_205134371.1">
    <property type="nucleotide sequence ID" value="NZ_JACSNT010000017.1"/>
</dbReference>
<keyword evidence="1" id="KW-1133">Transmembrane helix</keyword>
<evidence type="ECO:0000313" key="3">
    <source>
        <dbReference type="Proteomes" id="UP000729290"/>
    </source>
</evidence>
<name>A0ABS2GBY9_9FIRM</name>
<keyword evidence="1" id="KW-0472">Membrane</keyword>
<feature type="transmembrane region" description="Helical" evidence="1">
    <location>
        <begin position="68"/>
        <end position="88"/>
    </location>
</feature>
<sequence>MKGLVTDAKGSFVTVHIVRKEACGECRACFRGMMEKDMDVEAKNLCEAEIGDWVELELKDNAFMHAVLIMYGIPLIGLLVGVVLGYFFAAPLVPAIDEGLVSFICGLIGTGICYAAIHSQNKRWESGKYLPMATRLTTEDALTDGSCNA</sequence>
<dbReference type="PANTHER" id="PTHR35867">
    <property type="entry name" value="PROTEIN RSEC"/>
    <property type="match status" value="1"/>
</dbReference>
<dbReference type="PANTHER" id="PTHR35867:SF1">
    <property type="entry name" value="PROTEIN RSEC"/>
    <property type="match status" value="1"/>
</dbReference>
<proteinExistence type="predicted"/>
<organism evidence="2 3">
    <name type="scientific">Anaerotignum lactatifermentans</name>
    <dbReference type="NCBI Taxonomy" id="160404"/>
    <lineage>
        <taxon>Bacteria</taxon>
        <taxon>Bacillati</taxon>
        <taxon>Bacillota</taxon>
        <taxon>Clostridia</taxon>
        <taxon>Lachnospirales</taxon>
        <taxon>Anaerotignaceae</taxon>
        <taxon>Anaerotignum</taxon>
    </lineage>
</organism>
<gene>
    <name evidence="2" type="ORF">H9X83_11055</name>
</gene>
<feature type="transmembrane region" description="Helical" evidence="1">
    <location>
        <begin position="100"/>
        <end position="117"/>
    </location>
</feature>
<evidence type="ECO:0000313" key="2">
    <source>
        <dbReference type="EMBL" id="MBM6878692.1"/>
    </source>
</evidence>
<protein>
    <submittedName>
        <fullName evidence="2">SoxR reducing system RseC family protein</fullName>
    </submittedName>
</protein>
<evidence type="ECO:0000256" key="1">
    <source>
        <dbReference type="SAM" id="Phobius"/>
    </source>
</evidence>
<comment type="caution">
    <text evidence="2">The sequence shown here is derived from an EMBL/GenBank/DDBJ whole genome shotgun (WGS) entry which is preliminary data.</text>
</comment>
<keyword evidence="3" id="KW-1185">Reference proteome</keyword>
<dbReference type="InterPro" id="IPR026268">
    <property type="entry name" value="RseC"/>
</dbReference>
<dbReference type="Pfam" id="PF04246">
    <property type="entry name" value="RseC_MucC"/>
    <property type="match status" value="1"/>
</dbReference>